<proteinExistence type="inferred from homology"/>
<dbReference type="InterPro" id="IPR016163">
    <property type="entry name" value="Ald_DH_C"/>
</dbReference>
<evidence type="ECO:0000313" key="7">
    <source>
        <dbReference type="EMBL" id="MBC9226468.1"/>
    </source>
</evidence>
<dbReference type="AlphaFoldDB" id="A0A8I0EW72"/>
<comment type="similarity">
    <text evidence="1 4">Belongs to the aldehyde dehydrogenase family.</text>
</comment>
<reference evidence="7" key="1">
    <citation type="submission" date="2020-09" db="EMBL/GenBank/DDBJ databases">
        <title>Novel species in genus Aeromicrobium.</title>
        <authorList>
            <person name="Zhang G."/>
        </authorList>
    </citation>
    <scope>NUCLEOTIDE SEQUENCE</scope>
    <source>
        <strain evidence="7">Zg-636</strain>
    </source>
</reference>
<dbReference type="InterPro" id="IPR016161">
    <property type="entry name" value="Ald_DH/histidinol_DH"/>
</dbReference>
<comment type="caution">
    <text evidence="7">The sequence shown here is derived from an EMBL/GenBank/DDBJ whole genome shotgun (WGS) entry which is preliminary data.</text>
</comment>
<evidence type="ECO:0000256" key="2">
    <source>
        <dbReference type="ARBA" id="ARBA00023002"/>
    </source>
</evidence>
<accession>A0A8I0EW72</accession>
<feature type="active site" evidence="3">
    <location>
        <position position="280"/>
    </location>
</feature>
<evidence type="ECO:0000256" key="3">
    <source>
        <dbReference type="PROSITE-ProRule" id="PRU10007"/>
    </source>
</evidence>
<evidence type="ECO:0000256" key="5">
    <source>
        <dbReference type="SAM" id="MobiDB-lite"/>
    </source>
</evidence>
<dbReference type="Proteomes" id="UP000620591">
    <property type="component" value="Unassembled WGS sequence"/>
</dbReference>
<keyword evidence="2 4" id="KW-0560">Oxidoreductase</keyword>
<protein>
    <submittedName>
        <fullName evidence="7">Aldehyde dehydrogenase family protein</fullName>
    </submittedName>
</protein>
<evidence type="ECO:0000313" key="8">
    <source>
        <dbReference type="Proteomes" id="UP000620591"/>
    </source>
</evidence>
<feature type="region of interest" description="Disordered" evidence="5">
    <location>
        <begin position="1"/>
        <end position="20"/>
    </location>
</feature>
<dbReference type="SUPFAM" id="SSF53720">
    <property type="entry name" value="ALDH-like"/>
    <property type="match status" value="1"/>
</dbReference>
<dbReference type="Pfam" id="PF00171">
    <property type="entry name" value="Aldedh"/>
    <property type="match status" value="1"/>
</dbReference>
<name>A0A8I0EW72_9ACTN</name>
<dbReference type="PANTHER" id="PTHR42804">
    <property type="entry name" value="ALDEHYDE DEHYDROGENASE"/>
    <property type="match status" value="1"/>
</dbReference>
<dbReference type="RefSeq" id="WP_187769317.1">
    <property type="nucleotide sequence ID" value="NZ_JACTVM010000002.1"/>
</dbReference>
<dbReference type="InterPro" id="IPR015590">
    <property type="entry name" value="Aldehyde_DH_dom"/>
</dbReference>
<dbReference type="EMBL" id="JACTVM010000002">
    <property type="protein sequence ID" value="MBC9226468.1"/>
    <property type="molecule type" value="Genomic_DNA"/>
</dbReference>
<feature type="compositionally biased region" description="Low complexity" evidence="5">
    <location>
        <begin position="1"/>
        <end position="18"/>
    </location>
</feature>
<dbReference type="Gene3D" id="3.40.309.10">
    <property type="entry name" value="Aldehyde Dehydrogenase, Chain A, domain 2"/>
    <property type="match status" value="1"/>
</dbReference>
<evidence type="ECO:0000256" key="4">
    <source>
        <dbReference type="RuleBase" id="RU003345"/>
    </source>
</evidence>
<dbReference type="Gene3D" id="3.40.605.10">
    <property type="entry name" value="Aldehyde Dehydrogenase, Chain A, domain 1"/>
    <property type="match status" value="1"/>
</dbReference>
<dbReference type="InterPro" id="IPR016162">
    <property type="entry name" value="Ald_DH_N"/>
</dbReference>
<dbReference type="GO" id="GO:0016620">
    <property type="term" value="F:oxidoreductase activity, acting on the aldehyde or oxo group of donors, NAD or NADP as acceptor"/>
    <property type="evidence" value="ECO:0007669"/>
    <property type="project" value="InterPro"/>
</dbReference>
<organism evidence="7 8">
    <name type="scientific">Aeromicrobium senzhongii</name>
    <dbReference type="NCBI Taxonomy" id="2663859"/>
    <lineage>
        <taxon>Bacteria</taxon>
        <taxon>Bacillati</taxon>
        <taxon>Actinomycetota</taxon>
        <taxon>Actinomycetes</taxon>
        <taxon>Propionibacteriales</taxon>
        <taxon>Nocardioidaceae</taxon>
        <taxon>Aeromicrobium</taxon>
    </lineage>
</organism>
<gene>
    <name evidence="7" type="ORF">IBG24_09080</name>
</gene>
<evidence type="ECO:0000256" key="1">
    <source>
        <dbReference type="ARBA" id="ARBA00009986"/>
    </source>
</evidence>
<dbReference type="PROSITE" id="PS00687">
    <property type="entry name" value="ALDEHYDE_DEHYDR_GLU"/>
    <property type="match status" value="1"/>
</dbReference>
<feature type="domain" description="Aldehyde dehydrogenase" evidence="6">
    <location>
        <begin position="36"/>
        <end position="504"/>
    </location>
</feature>
<evidence type="ECO:0000259" key="6">
    <source>
        <dbReference type="Pfam" id="PF00171"/>
    </source>
</evidence>
<dbReference type="FunFam" id="3.40.605.10:FF:000007">
    <property type="entry name" value="NAD/NADP-dependent betaine aldehyde dehydrogenase"/>
    <property type="match status" value="1"/>
</dbReference>
<dbReference type="PANTHER" id="PTHR42804:SF1">
    <property type="entry name" value="ALDEHYDE DEHYDROGENASE-RELATED"/>
    <property type="match status" value="1"/>
</dbReference>
<sequence>MSSTTATSSSPHSPAAGPDEWADLVHDGACFIAGSWVHGHGPASPTFNPSNGLVLAAPAASDERQVEEAARAARHAFDKGEWSRLGPAERSALLFRLADLLERDRDRLVRLVASEVGTPISSAAQIQVDGPIAYFRWFAEAAARGPEWGGYERSLPLHHDPITSSSILVRHPAGVVAALTSYNFPIQLCAWKLGPALASGCSVVLAPSPKAILSTVAFVRLAEEAGFPPGAVNLVFGGPTVAEAVCTAPEVDMITFTGSPQVGSRIMQLAAPDLKKVVLELGGKSPNIVLPGADVGLTIASSCQRFTMNNGQACGATTRAFVPTSVFDEYVERSVAYLDSMVVGDALDPATGVGPLITQEHLVGVEGYLERAVQGGGTIVTGGRRPQALDDGYFLQPTLVTGLGNDAEIAQEELFAPVVTVMPYESVDEVVRLANASRFALNANIWGPTAEALGVARRLRSGTVTVNGGGGRRQDAPWGGPGHSGVGRDCGEEGFLEFFETQHVQWPL</sequence>
<dbReference type="InterPro" id="IPR029510">
    <property type="entry name" value="Ald_DH_CS_GLU"/>
</dbReference>